<comment type="similarity">
    <text evidence="1 3">Belongs to the class-III pyridoxal-phosphate-dependent aminotransferase family.</text>
</comment>
<gene>
    <name evidence="4" type="ORF">AB1Y20_019528</name>
</gene>
<evidence type="ECO:0000313" key="4">
    <source>
        <dbReference type="EMBL" id="KAL1524641.1"/>
    </source>
</evidence>
<accession>A0AB34JV88</accession>
<evidence type="ECO:0000256" key="1">
    <source>
        <dbReference type="ARBA" id="ARBA00008954"/>
    </source>
</evidence>
<dbReference type="GO" id="GO:0030170">
    <property type="term" value="F:pyridoxal phosphate binding"/>
    <property type="evidence" value="ECO:0007669"/>
    <property type="project" value="InterPro"/>
</dbReference>
<evidence type="ECO:0000256" key="2">
    <source>
        <dbReference type="ARBA" id="ARBA00022898"/>
    </source>
</evidence>
<evidence type="ECO:0008006" key="6">
    <source>
        <dbReference type="Google" id="ProtNLM"/>
    </source>
</evidence>
<organism evidence="4 5">
    <name type="scientific">Prymnesium parvum</name>
    <name type="common">Toxic golden alga</name>
    <dbReference type="NCBI Taxonomy" id="97485"/>
    <lineage>
        <taxon>Eukaryota</taxon>
        <taxon>Haptista</taxon>
        <taxon>Haptophyta</taxon>
        <taxon>Prymnesiophyceae</taxon>
        <taxon>Prymnesiales</taxon>
        <taxon>Prymnesiaceae</taxon>
        <taxon>Prymnesium</taxon>
    </lineage>
</organism>
<dbReference type="PANTHER" id="PTHR45688">
    <property type="match status" value="1"/>
</dbReference>
<dbReference type="GO" id="GO:0008483">
    <property type="term" value="F:transaminase activity"/>
    <property type="evidence" value="ECO:0007669"/>
    <property type="project" value="InterPro"/>
</dbReference>
<dbReference type="InterPro" id="IPR049704">
    <property type="entry name" value="Aminotrans_3_PPA_site"/>
</dbReference>
<dbReference type="Proteomes" id="UP001515480">
    <property type="component" value="Unassembled WGS sequence"/>
</dbReference>
<dbReference type="EMBL" id="JBGBPQ010000005">
    <property type="protein sequence ID" value="KAL1524641.1"/>
    <property type="molecule type" value="Genomic_DNA"/>
</dbReference>
<dbReference type="PROSITE" id="PS00600">
    <property type="entry name" value="AA_TRANSFER_CLASS_3"/>
    <property type="match status" value="1"/>
</dbReference>
<dbReference type="Gene3D" id="3.90.1150.10">
    <property type="entry name" value="Aspartate Aminotransferase, domain 1"/>
    <property type="match status" value="1"/>
</dbReference>
<dbReference type="PANTHER" id="PTHR45688:SF13">
    <property type="entry name" value="ALANINE--GLYOXYLATE AMINOTRANSFERASE 2-LIKE"/>
    <property type="match status" value="1"/>
</dbReference>
<reference evidence="4 5" key="1">
    <citation type="journal article" date="2024" name="Science">
        <title>Giant polyketide synthase enzymes in the biosynthesis of giant marine polyether toxins.</title>
        <authorList>
            <person name="Fallon T.R."/>
            <person name="Shende V.V."/>
            <person name="Wierzbicki I.H."/>
            <person name="Pendleton A.L."/>
            <person name="Watervoot N.F."/>
            <person name="Auber R.P."/>
            <person name="Gonzalez D.J."/>
            <person name="Wisecaver J.H."/>
            <person name="Moore B.S."/>
        </authorList>
    </citation>
    <scope>NUCLEOTIDE SEQUENCE [LARGE SCALE GENOMIC DNA]</scope>
    <source>
        <strain evidence="4 5">12B1</strain>
    </source>
</reference>
<dbReference type="InterPro" id="IPR015421">
    <property type="entry name" value="PyrdxlP-dep_Trfase_major"/>
</dbReference>
<keyword evidence="5" id="KW-1185">Reference proteome</keyword>
<name>A0AB34JV88_PRYPA</name>
<proteinExistence type="inferred from homology"/>
<dbReference type="Pfam" id="PF00202">
    <property type="entry name" value="Aminotran_3"/>
    <property type="match status" value="1"/>
</dbReference>
<dbReference type="SUPFAM" id="SSF53383">
    <property type="entry name" value="PLP-dependent transferases"/>
    <property type="match status" value="1"/>
</dbReference>
<comment type="caution">
    <text evidence="4">The sequence shown here is derived from an EMBL/GenBank/DDBJ whole genome shotgun (WGS) entry which is preliminary data.</text>
</comment>
<dbReference type="AlphaFoldDB" id="A0AB34JV88"/>
<keyword evidence="2 3" id="KW-0663">Pyridoxal phosphate</keyword>
<dbReference type="InterPro" id="IPR015422">
    <property type="entry name" value="PyrdxlP-dep_Trfase_small"/>
</dbReference>
<dbReference type="CDD" id="cd00610">
    <property type="entry name" value="OAT_like"/>
    <property type="match status" value="1"/>
</dbReference>
<dbReference type="Gene3D" id="3.40.640.10">
    <property type="entry name" value="Type I PLP-dependent aspartate aminotransferase-like (Major domain)"/>
    <property type="match status" value="1"/>
</dbReference>
<sequence length="485" mass="52007">MSRPLALCVASFTLGVLLTKTATALRQILRQRRTWGAPGLKARLIEQRRRHFCAAQSVSYANVDPLVMVRGYGARLVDEAGRVFVDTRNNVCHVGHAHPRVAAAVAEQVATLNTNTRYLHMNVCELARRLLATFPKPLSDGVVFFVNSGSEANDLALRLARAKAGHRPDGKVLVVEHAYHGHTHAAIGLSPYKYKHASFGGGAKPPYVEACAAPDVYRGPHRGPTAAAAYAADVEAHCARGAVDAFFIESGMSVAGVILPPQGYLRLCYAAVRAAGGVCVADEVQTGLGRFGKWWWGFEQQGVVPDIVTMGKPMGNGMPLAAVVCTREIGDAFAQGPEYFNTFGGNPVCAAAGLAVLDVIEREKLRENATQVGDYLMQRLRCLSSTPQGELIGSVRGCGLFIGVEFVKDGVTLEPASLETSYLCSKLKDAHLILTSIDGPHNNVLVIKPPLCFSKRDCDTLIDALSAELLALRAVNLSTVTHTPT</sequence>
<evidence type="ECO:0000313" key="5">
    <source>
        <dbReference type="Proteomes" id="UP001515480"/>
    </source>
</evidence>
<dbReference type="GO" id="GO:0005739">
    <property type="term" value="C:mitochondrion"/>
    <property type="evidence" value="ECO:0007669"/>
    <property type="project" value="TreeGrafter"/>
</dbReference>
<protein>
    <recommendedName>
        <fullName evidence="6">Acetylornithine transaminase</fullName>
    </recommendedName>
</protein>
<evidence type="ECO:0000256" key="3">
    <source>
        <dbReference type="RuleBase" id="RU003560"/>
    </source>
</evidence>
<dbReference type="InterPro" id="IPR005814">
    <property type="entry name" value="Aminotrans_3"/>
</dbReference>
<dbReference type="PIRSF" id="PIRSF000521">
    <property type="entry name" value="Transaminase_4ab_Lys_Orn"/>
    <property type="match status" value="1"/>
</dbReference>
<dbReference type="InterPro" id="IPR015424">
    <property type="entry name" value="PyrdxlP-dep_Trfase"/>
</dbReference>